<dbReference type="EMBL" id="LWDF02000095">
    <property type="protein sequence ID" value="KAE8257818.1"/>
    <property type="molecule type" value="Genomic_DNA"/>
</dbReference>
<feature type="region of interest" description="Disordered" evidence="1">
    <location>
        <begin position="31"/>
        <end position="53"/>
    </location>
</feature>
<reference evidence="2" key="2">
    <citation type="journal article" date="2019" name="IMA Fungus">
        <title>Genome sequencing and comparison of five Tilletia species to identify candidate genes for the detection of regulated species infecting wheat.</title>
        <authorList>
            <person name="Nguyen H.D.T."/>
            <person name="Sultana T."/>
            <person name="Kesanakurti P."/>
            <person name="Hambleton S."/>
        </authorList>
    </citation>
    <scope>NUCLEOTIDE SEQUENCE</scope>
    <source>
        <strain evidence="2">DAOMC 236416</strain>
    </source>
</reference>
<comment type="caution">
    <text evidence="2">The sequence shown here is derived from an EMBL/GenBank/DDBJ whole genome shotgun (WGS) entry which is preliminary data.</text>
</comment>
<name>A0A8T8T9P1_9BASI</name>
<organism evidence="2 3">
    <name type="scientific">Tilletia indica</name>
    <dbReference type="NCBI Taxonomy" id="43049"/>
    <lineage>
        <taxon>Eukaryota</taxon>
        <taxon>Fungi</taxon>
        <taxon>Dikarya</taxon>
        <taxon>Basidiomycota</taxon>
        <taxon>Ustilaginomycotina</taxon>
        <taxon>Exobasidiomycetes</taxon>
        <taxon>Tilletiales</taxon>
        <taxon>Tilletiaceae</taxon>
        <taxon>Tilletia</taxon>
    </lineage>
</organism>
<accession>A0A8T8T9P1</accession>
<keyword evidence="3" id="KW-1185">Reference proteome</keyword>
<evidence type="ECO:0000256" key="1">
    <source>
        <dbReference type="SAM" id="MobiDB-lite"/>
    </source>
</evidence>
<evidence type="ECO:0000313" key="3">
    <source>
        <dbReference type="Proteomes" id="UP000077521"/>
    </source>
</evidence>
<dbReference type="Proteomes" id="UP000077521">
    <property type="component" value="Unassembled WGS sequence"/>
</dbReference>
<reference evidence="2" key="1">
    <citation type="submission" date="2016-04" db="EMBL/GenBank/DDBJ databases">
        <authorList>
            <person name="Nguyen H.D."/>
            <person name="Samba Siva P."/>
            <person name="Cullis J."/>
            <person name="Levesque C.A."/>
            <person name="Hambleton S."/>
        </authorList>
    </citation>
    <scope>NUCLEOTIDE SEQUENCE</scope>
    <source>
        <strain evidence="2">DAOMC 236416</strain>
    </source>
</reference>
<dbReference type="AlphaFoldDB" id="A0A8T8T9P1"/>
<evidence type="ECO:0000313" key="2">
    <source>
        <dbReference type="EMBL" id="KAE8257818.1"/>
    </source>
</evidence>
<gene>
    <name evidence="2" type="ORF">A4X13_0g2117</name>
</gene>
<proteinExistence type="predicted"/>
<protein>
    <submittedName>
        <fullName evidence="2">Uncharacterized protein</fullName>
    </submittedName>
</protein>
<sequence>MWLRPRLTVFKQTTTTPYALIQTCTTYPHARSAPTSTNAHYHTKSTQEDTIKTRRRHRQYLAVRHARSTSLLT</sequence>